<protein>
    <submittedName>
        <fullName evidence="1">Histidine phosphatase family protein</fullName>
    </submittedName>
</protein>
<name>A0ABN3GQ06_9PSEU</name>
<dbReference type="PANTHER" id="PTHR48100">
    <property type="entry name" value="BROAD-SPECIFICITY PHOSPHATASE YOR283W-RELATED"/>
    <property type="match status" value="1"/>
</dbReference>
<dbReference type="SMART" id="SM00855">
    <property type="entry name" value="PGAM"/>
    <property type="match status" value="1"/>
</dbReference>
<dbReference type="Proteomes" id="UP001501218">
    <property type="component" value="Unassembled WGS sequence"/>
</dbReference>
<keyword evidence="2" id="KW-1185">Reference proteome</keyword>
<dbReference type="Pfam" id="PF00300">
    <property type="entry name" value="His_Phos_1"/>
    <property type="match status" value="1"/>
</dbReference>
<organism evidence="1 2">
    <name type="scientific">Saccharopolyspora halophila</name>
    <dbReference type="NCBI Taxonomy" id="405551"/>
    <lineage>
        <taxon>Bacteria</taxon>
        <taxon>Bacillati</taxon>
        <taxon>Actinomycetota</taxon>
        <taxon>Actinomycetes</taxon>
        <taxon>Pseudonocardiales</taxon>
        <taxon>Pseudonocardiaceae</taxon>
        <taxon>Saccharopolyspora</taxon>
    </lineage>
</organism>
<reference evidence="1 2" key="1">
    <citation type="journal article" date="2019" name="Int. J. Syst. Evol. Microbiol.">
        <title>The Global Catalogue of Microorganisms (GCM) 10K type strain sequencing project: providing services to taxonomists for standard genome sequencing and annotation.</title>
        <authorList>
            <consortium name="The Broad Institute Genomics Platform"/>
            <consortium name="The Broad Institute Genome Sequencing Center for Infectious Disease"/>
            <person name="Wu L."/>
            <person name="Ma J."/>
        </authorList>
    </citation>
    <scope>NUCLEOTIDE SEQUENCE [LARGE SCALE GENOMIC DNA]</scope>
    <source>
        <strain evidence="1 2">JCM 16221</strain>
    </source>
</reference>
<dbReference type="Gene3D" id="3.40.50.1240">
    <property type="entry name" value="Phosphoglycerate mutase-like"/>
    <property type="match status" value="1"/>
</dbReference>
<evidence type="ECO:0000313" key="1">
    <source>
        <dbReference type="EMBL" id="GAA2357786.1"/>
    </source>
</evidence>
<dbReference type="PANTHER" id="PTHR48100:SF62">
    <property type="entry name" value="GLUCOSYL-3-PHOSPHOGLYCERATE PHOSPHATASE"/>
    <property type="match status" value="1"/>
</dbReference>
<dbReference type="PROSITE" id="PS00175">
    <property type="entry name" value="PG_MUTASE"/>
    <property type="match status" value="1"/>
</dbReference>
<dbReference type="EMBL" id="BAAARA010000018">
    <property type="protein sequence ID" value="GAA2357786.1"/>
    <property type="molecule type" value="Genomic_DNA"/>
</dbReference>
<dbReference type="InterPro" id="IPR001345">
    <property type="entry name" value="PG/BPGM_mutase_AS"/>
</dbReference>
<dbReference type="InterPro" id="IPR050275">
    <property type="entry name" value="PGM_Phosphatase"/>
</dbReference>
<dbReference type="InterPro" id="IPR013078">
    <property type="entry name" value="His_Pase_superF_clade-1"/>
</dbReference>
<sequence>MSLEQLVLWRHGETDYNLAGRIQGHLDSSLTDNGLRQARLAAPSIDAFEPSVAVSSDLNRARTTAQVYAEVSGAGVALDKRLRETHVGEWQGLSGAEVEHGWPGALSTWRADPTWAPPGGESRVEVASRAVEVVTELDHGHRGTALLVAHGGLITALTAKLLALPVESWPILGGIRNCHWVVLKRRGGGDHRWRLMAHNAGVGE</sequence>
<dbReference type="CDD" id="cd07067">
    <property type="entry name" value="HP_PGM_like"/>
    <property type="match status" value="1"/>
</dbReference>
<comment type="caution">
    <text evidence="1">The sequence shown here is derived from an EMBL/GenBank/DDBJ whole genome shotgun (WGS) entry which is preliminary data.</text>
</comment>
<dbReference type="SUPFAM" id="SSF53254">
    <property type="entry name" value="Phosphoglycerate mutase-like"/>
    <property type="match status" value="1"/>
</dbReference>
<dbReference type="RefSeq" id="WP_344135112.1">
    <property type="nucleotide sequence ID" value="NZ_BAAARA010000018.1"/>
</dbReference>
<dbReference type="PIRSF" id="PIRSF000709">
    <property type="entry name" value="6PFK_2-Ptase"/>
    <property type="match status" value="1"/>
</dbReference>
<proteinExistence type="predicted"/>
<dbReference type="InterPro" id="IPR029033">
    <property type="entry name" value="His_PPase_superfam"/>
</dbReference>
<accession>A0ABN3GQ06</accession>
<evidence type="ECO:0000313" key="2">
    <source>
        <dbReference type="Proteomes" id="UP001501218"/>
    </source>
</evidence>
<gene>
    <name evidence="1" type="ORF">GCM10009854_40190</name>
</gene>